<evidence type="ECO:0000256" key="8">
    <source>
        <dbReference type="ARBA" id="ARBA00022801"/>
    </source>
</evidence>
<dbReference type="InterPro" id="IPR012338">
    <property type="entry name" value="Beta-lactam/transpept-like"/>
</dbReference>
<evidence type="ECO:0000313" key="16">
    <source>
        <dbReference type="EMBL" id="MCG4609756.1"/>
    </source>
</evidence>
<dbReference type="PANTHER" id="PTHR21581">
    <property type="entry name" value="D-ALANYL-D-ALANINE CARBOXYPEPTIDASE"/>
    <property type="match status" value="1"/>
</dbReference>
<dbReference type="InterPro" id="IPR012907">
    <property type="entry name" value="Peptidase_S11_C"/>
</dbReference>
<keyword evidence="10" id="KW-0573">Peptidoglycan synthesis</keyword>
<keyword evidence="6" id="KW-0645">Protease</keyword>
<dbReference type="SUPFAM" id="SSF56601">
    <property type="entry name" value="beta-lactamase/transpeptidase-like"/>
    <property type="match status" value="1"/>
</dbReference>
<keyword evidence="7 14" id="KW-0732">Signal</keyword>
<evidence type="ECO:0000256" key="3">
    <source>
        <dbReference type="ARBA" id="ARBA00007164"/>
    </source>
</evidence>
<dbReference type="InterPro" id="IPR001967">
    <property type="entry name" value="Peptidase_S11_N"/>
</dbReference>
<evidence type="ECO:0000313" key="17">
    <source>
        <dbReference type="Proteomes" id="UP001298681"/>
    </source>
</evidence>
<sequence length="382" mass="40819">MKGKRIAAGLLAVLLIGMSVPMRAASALSEEEVKAPAAVLMEAQTGKVLYEKNPHEKRACASITKVMTLLLVMEALDAGKIALTDTVTASAHAASMGGSDIWLKEGEAMSVDDMLKATVVASANDAAVALAEYVAGSEEEFLRQMNEKAQALGMADTTFKNCNGLDEEGHLTSAYDVAVMSRELMKHKKIFDYTKIWIDYVRDGQTQLVNTNKLIKSYQGITGLKTGTTGQAGSCISATAERDGVQLIAVVLGAANTKDRFSTASTLLDYGFANWSVATPQVPPEALAPIPVLNGMSEQVETTVTADGVMLIPKGKDAEIQYQISVGENLTAPVEEGQVLGKITCILDGEVLKEYNILAKTSIPEITFSSVFQLLFRQLVSM</sequence>
<protein>
    <recommendedName>
        <fullName evidence="4">serine-type D-Ala-D-Ala carboxypeptidase</fullName>
        <ecNumber evidence="4">3.4.16.4</ecNumber>
    </recommendedName>
</protein>
<keyword evidence="17" id="KW-1185">Reference proteome</keyword>
<reference evidence="16 17" key="1">
    <citation type="submission" date="2022-01" db="EMBL/GenBank/DDBJ databases">
        <title>Collection of gut derived symbiotic bacterial strains cultured from healthy donors.</title>
        <authorList>
            <person name="Lin H."/>
            <person name="Kohout C."/>
            <person name="Waligurski E."/>
            <person name="Pamer E.G."/>
        </authorList>
    </citation>
    <scope>NUCLEOTIDE SEQUENCE [LARGE SCALE GENOMIC DNA]</scope>
    <source>
        <strain evidence="16 17">DFI.7.58</strain>
    </source>
</reference>
<evidence type="ECO:0000256" key="9">
    <source>
        <dbReference type="ARBA" id="ARBA00022960"/>
    </source>
</evidence>
<evidence type="ECO:0000256" key="6">
    <source>
        <dbReference type="ARBA" id="ARBA00022670"/>
    </source>
</evidence>
<dbReference type="PRINTS" id="PR00725">
    <property type="entry name" value="DADACBPTASE1"/>
</dbReference>
<dbReference type="InterPro" id="IPR037167">
    <property type="entry name" value="Peptidase_S11_C_sf"/>
</dbReference>
<dbReference type="Proteomes" id="UP001298681">
    <property type="component" value="Unassembled WGS sequence"/>
</dbReference>
<evidence type="ECO:0000256" key="13">
    <source>
        <dbReference type="RuleBase" id="RU004016"/>
    </source>
</evidence>
<evidence type="ECO:0000256" key="1">
    <source>
        <dbReference type="ARBA" id="ARBA00003217"/>
    </source>
</evidence>
<comment type="pathway">
    <text evidence="2">Cell wall biogenesis; peptidoglycan biosynthesis.</text>
</comment>
<dbReference type="PANTHER" id="PTHR21581:SF6">
    <property type="entry name" value="TRAFFICKING PROTEIN PARTICLE COMPLEX SUBUNIT 12"/>
    <property type="match status" value="1"/>
</dbReference>
<evidence type="ECO:0000259" key="15">
    <source>
        <dbReference type="SMART" id="SM00936"/>
    </source>
</evidence>
<dbReference type="Gene3D" id="3.40.710.10">
    <property type="entry name" value="DD-peptidase/beta-lactamase superfamily"/>
    <property type="match status" value="1"/>
</dbReference>
<comment type="catalytic activity">
    <reaction evidence="12">
        <text>Preferential cleavage: (Ac)2-L-Lys-D-Ala-|-D-Ala. Also transpeptidation of peptidyl-alanyl moieties that are N-acyl substituents of D-alanine.</text>
        <dbReference type="EC" id="3.4.16.4"/>
    </reaction>
</comment>
<keyword evidence="11" id="KW-0961">Cell wall biogenesis/degradation</keyword>
<keyword evidence="5 16" id="KW-0121">Carboxypeptidase</keyword>
<feature type="signal peptide" evidence="14">
    <location>
        <begin position="1"/>
        <end position="24"/>
    </location>
</feature>
<dbReference type="Pfam" id="PF00768">
    <property type="entry name" value="Peptidase_S11"/>
    <property type="match status" value="1"/>
</dbReference>
<dbReference type="GO" id="GO:0004180">
    <property type="term" value="F:carboxypeptidase activity"/>
    <property type="evidence" value="ECO:0007669"/>
    <property type="project" value="UniProtKB-KW"/>
</dbReference>
<comment type="function">
    <text evidence="1">Removes C-terminal D-alanyl residues from sugar-peptide cell wall precursors.</text>
</comment>
<comment type="caution">
    <text evidence="16">The sequence shown here is derived from an EMBL/GenBank/DDBJ whole genome shotgun (WGS) entry which is preliminary data.</text>
</comment>
<dbReference type="RefSeq" id="WP_087229212.1">
    <property type="nucleotide sequence ID" value="NZ_JAKNHQ010000002.1"/>
</dbReference>
<dbReference type="SMART" id="SM00936">
    <property type="entry name" value="PBP5_C"/>
    <property type="match status" value="1"/>
</dbReference>
<gene>
    <name evidence="16" type="ORF">L0P57_02200</name>
</gene>
<keyword evidence="9" id="KW-0133">Cell shape</keyword>
<evidence type="ECO:0000256" key="2">
    <source>
        <dbReference type="ARBA" id="ARBA00004752"/>
    </source>
</evidence>
<dbReference type="EMBL" id="JAKNHQ010000002">
    <property type="protein sequence ID" value="MCG4609756.1"/>
    <property type="molecule type" value="Genomic_DNA"/>
</dbReference>
<evidence type="ECO:0000256" key="10">
    <source>
        <dbReference type="ARBA" id="ARBA00022984"/>
    </source>
</evidence>
<comment type="similarity">
    <text evidence="3 13">Belongs to the peptidase S11 family.</text>
</comment>
<organism evidence="16 17">
    <name type="scientific">Anaeromassilibacillus senegalensis</name>
    <dbReference type="NCBI Taxonomy" id="1673717"/>
    <lineage>
        <taxon>Bacteria</taxon>
        <taxon>Bacillati</taxon>
        <taxon>Bacillota</taxon>
        <taxon>Clostridia</taxon>
        <taxon>Eubacteriales</taxon>
        <taxon>Acutalibacteraceae</taxon>
        <taxon>Anaeromassilibacillus</taxon>
    </lineage>
</organism>
<dbReference type="EC" id="3.4.16.4" evidence="4"/>
<evidence type="ECO:0000256" key="4">
    <source>
        <dbReference type="ARBA" id="ARBA00012448"/>
    </source>
</evidence>
<dbReference type="InterPro" id="IPR018044">
    <property type="entry name" value="Peptidase_S11"/>
</dbReference>
<feature type="domain" description="Peptidase S11 D-Ala-D-Ala carboxypeptidase A C-terminal" evidence="15">
    <location>
        <begin position="275"/>
        <end position="365"/>
    </location>
</feature>
<proteinExistence type="inferred from homology"/>
<dbReference type="Gene3D" id="2.60.410.10">
    <property type="entry name" value="D-Ala-D-Ala carboxypeptidase, C-terminal domain"/>
    <property type="match status" value="1"/>
</dbReference>
<evidence type="ECO:0000256" key="7">
    <source>
        <dbReference type="ARBA" id="ARBA00022729"/>
    </source>
</evidence>
<keyword evidence="8" id="KW-0378">Hydrolase</keyword>
<evidence type="ECO:0000256" key="12">
    <source>
        <dbReference type="ARBA" id="ARBA00034000"/>
    </source>
</evidence>
<evidence type="ECO:0000256" key="14">
    <source>
        <dbReference type="SAM" id="SignalP"/>
    </source>
</evidence>
<name>A0ABS9MGR0_9FIRM</name>
<dbReference type="InterPro" id="IPR015956">
    <property type="entry name" value="Peniciliin-bd_prot_C_sf"/>
</dbReference>
<accession>A0ABS9MGR0</accession>
<evidence type="ECO:0000256" key="11">
    <source>
        <dbReference type="ARBA" id="ARBA00023316"/>
    </source>
</evidence>
<dbReference type="Pfam" id="PF07943">
    <property type="entry name" value="PBP5_C"/>
    <property type="match status" value="1"/>
</dbReference>
<feature type="chain" id="PRO_5045130122" description="serine-type D-Ala-D-Ala carboxypeptidase" evidence="14">
    <location>
        <begin position="25"/>
        <end position="382"/>
    </location>
</feature>
<dbReference type="SUPFAM" id="SSF69189">
    <property type="entry name" value="Penicillin-binding protein associated domain"/>
    <property type="match status" value="1"/>
</dbReference>
<evidence type="ECO:0000256" key="5">
    <source>
        <dbReference type="ARBA" id="ARBA00022645"/>
    </source>
</evidence>